<gene>
    <name evidence="1" type="primary">Acey_s0021.g430</name>
    <name evidence="1" type="ORF">Y032_0021g430</name>
</gene>
<dbReference type="AlphaFoldDB" id="A0A016V227"/>
<comment type="caution">
    <text evidence="1">The sequence shown here is derived from an EMBL/GenBank/DDBJ whole genome shotgun (WGS) entry which is preliminary data.</text>
</comment>
<reference evidence="2" key="1">
    <citation type="journal article" date="2015" name="Nat. Genet.">
        <title>The genome and transcriptome of the zoonotic hookworm Ancylostoma ceylanicum identify infection-specific gene families.</title>
        <authorList>
            <person name="Schwarz E.M."/>
            <person name="Hu Y."/>
            <person name="Antoshechkin I."/>
            <person name="Miller M.M."/>
            <person name="Sternberg P.W."/>
            <person name="Aroian R.V."/>
        </authorList>
    </citation>
    <scope>NUCLEOTIDE SEQUENCE</scope>
    <source>
        <strain evidence="2">HY135</strain>
    </source>
</reference>
<proteinExistence type="predicted"/>
<evidence type="ECO:0000313" key="1">
    <source>
        <dbReference type="EMBL" id="EYC20798.1"/>
    </source>
</evidence>
<dbReference type="EMBL" id="JARK01001357">
    <property type="protein sequence ID" value="EYC20798.1"/>
    <property type="molecule type" value="Genomic_DNA"/>
</dbReference>
<name>A0A016V227_9BILA</name>
<organism evidence="1 2">
    <name type="scientific">Ancylostoma ceylanicum</name>
    <dbReference type="NCBI Taxonomy" id="53326"/>
    <lineage>
        <taxon>Eukaryota</taxon>
        <taxon>Metazoa</taxon>
        <taxon>Ecdysozoa</taxon>
        <taxon>Nematoda</taxon>
        <taxon>Chromadorea</taxon>
        <taxon>Rhabditida</taxon>
        <taxon>Rhabditina</taxon>
        <taxon>Rhabditomorpha</taxon>
        <taxon>Strongyloidea</taxon>
        <taxon>Ancylostomatidae</taxon>
        <taxon>Ancylostomatinae</taxon>
        <taxon>Ancylostoma</taxon>
    </lineage>
</organism>
<accession>A0A016V227</accession>
<protein>
    <submittedName>
        <fullName evidence="1">Uncharacterized protein</fullName>
    </submittedName>
</protein>
<sequence>MTLIGTLGPPVMPICLTPTVLSTNRPCIMGLTLFEFKQMGVTGGPVHQSKSPGHAPFPFTTIHTPRLIKSSFISTRYLSHRHPTAMILTLNKRLSFGCLGFAVIRPPPPQMNGTYGRLTATKLENFIEECGDLLLNKRDITFP</sequence>
<dbReference type="Proteomes" id="UP000024635">
    <property type="component" value="Unassembled WGS sequence"/>
</dbReference>
<keyword evidence="2" id="KW-1185">Reference proteome</keyword>
<evidence type="ECO:0000313" key="2">
    <source>
        <dbReference type="Proteomes" id="UP000024635"/>
    </source>
</evidence>